<dbReference type="InterPro" id="IPR027417">
    <property type="entry name" value="P-loop_NTPase"/>
</dbReference>
<dbReference type="EMBL" id="JPVN01000039">
    <property type="protein sequence ID" value="KGR73668.1"/>
    <property type="molecule type" value="Genomic_DNA"/>
</dbReference>
<dbReference type="Pfam" id="PF07319">
    <property type="entry name" value="DnaI_N"/>
    <property type="match status" value="1"/>
</dbReference>
<name>A0A0A3HTP3_9BACL</name>
<evidence type="ECO:0000313" key="3">
    <source>
        <dbReference type="EMBL" id="KGR73668.1"/>
    </source>
</evidence>
<dbReference type="Pfam" id="PF00308">
    <property type="entry name" value="Bac_DnaA"/>
    <property type="match status" value="1"/>
</dbReference>
<dbReference type="PANTHER" id="PTHR30050:SF8">
    <property type="entry name" value="PRIMOSOMAL PROTEIN DNAI"/>
    <property type="match status" value="1"/>
</dbReference>
<dbReference type="InterPro" id="IPR009928">
    <property type="entry name" value="DnaI_N"/>
</dbReference>
<keyword evidence="4" id="KW-1185">Reference proteome</keyword>
<evidence type="ECO:0000313" key="4">
    <source>
        <dbReference type="Proteomes" id="UP000030416"/>
    </source>
</evidence>
<dbReference type="Proteomes" id="UP000030416">
    <property type="component" value="Unassembled WGS sequence"/>
</dbReference>
<dbReference type="PANTHER" id="PTHR30050">
    <property type="entry name" value="CHROMOSOMAL REPLICATION INITIATOR PROTEIN DNAA"/>
    <property type="match status" value="1"/>
</dbReference>
<feature type="domain" description="Chromosomal replication initiator protein DnaA ATPAse" evidence="1">
    <location>
        <begin position="144"/>
        <end position="279"/>
    </location>
</feature>
<dbReference type="eggNOG" id="COG1484">
    <property type="taxonomic scope" value="Bacteria"/>
</dbReference>
<dbReference type="SUPFAM" id="SSF52540">
    <property type="entry name" value="P-loop containing nucleoside triphosphate hydrolases"/>
    <property type="match status" value="1"/>
</dbReference>
<dbReference type="GO" id="GO:0006260">
    <property type="term" value="P:DNA replication"/>
    <property type="evidence" value="ECO:0007669"/>
    <property type="project" value="TreeGrafter"/>
</dbReference>
<gene>
    <name evidence="3" type="ORF">CD29_19095</name>
</gene>
<reference evidence="3 4" key="1">
    <citation type="submission" date="2014-02" db="EMBL/GenBank/DDBJ databases">
        <title>Draft genome sequence of Lysinibacillus manganicus DSM 26584T.</title>
        <authorList>
            <person name="Zhang F."/>
            <person name="Wang G."/>
            <person name="Zhang L."/>
        </authorList>
    </citation>
    <scope>NUCLEOTIDE SEQUENCE [LARGE SCALE GENOMIC DNA]</scope>
    <source>
        <strain evidence="3 4">DSM 26584</strain>
    </source>
</reference>
<comment type="caution">
    <text evidence="3">The sequence shown here is derived from an EMBL/GenBank/DDBJ whole genome shotgun (WGS) entry which is preliminary data.</text>
</comment>
<dbReference type="STRING" id="1384049.CD29_19095"/>
<organism evidence="3 4">
    <name type="scientific">Ureibacillus manganicus DSM 26584</name>
    <dbReference type="NCBI Taxonomy" id="1384049"/>
    <lineage>
        <taxon>Bacteria</taxon>
        <taxon>Bacillati</taxon>
        <taxon>Bacillota</taxon>
        <taxon>Bacilli</taxon>
        <taxon>Bacillales</taxon>
        <taxon>Caryophanaceae</taxon>
        <taxon>Ureibacillus</taxon>
    </lineage>
</organism>
<sequence>MEPISEALKRVAKIPSFQERYEKMKKEILEHPEIQKLLSDSNLNISEEFVQQNLTTFHEFINQSRTCCGAQGTGQCTNYLNGFIPTIAVRNGKVELNYVPCNQKLIEDEQREVKRMLRSFHVSSDILDASIANMDMDSKARLEIAEYASDIIAEYKETNNLPRKGLYLHGLYGTGKSYILGALANEFTKLKIQTAILFVPEFFRELKTSLNDGTYEEKVDFIKKVPILMLDDLGAESNSEWTRDEVLSSILNYRMSQHLPIFVSSNLNYEELERFYSRISKGDIDPIKGSRIVQRIMAMTHPFELVTNRKRQ</sequence>
<feature type="domain" description="Primosomal DnaI N-terminal" evidence="2">
    <location>
        <begin position="1"/>
        <end position="98"/>
    </location>
</feature>
<dbReference type="NCBIfam" id="NF006505">
    <property type="entry name" value="PRK08939.1"/>
    <property type="match status" value="1"/>
</dbReference>
<proteinExistence type="predicted"/>
<dbReference type="Gene3D" id="3.40.50.300">
    <property type="entry name" value="P-loop containing nucleotide triphosphate hydrolases"/>
    <property type="match status" value="1"/>
</dbReference>
<evidence type="ECO:0000259" key="1">
    <source>
        <dbReference type="Pfam" id="PF00308"/>
    </source>
</evidence>
<accession>A0A0A3HTP3</accession>
<protein>
    <submittedName>
        <fullName evidence="3">Primosomal protein DnaI</fullName>
    </submittedName>
</protein>
<dbReference type="InterPro" id="IPR013317">
    <property type="entry name" value="DnaA_dom"/>
</dbReference>
<dbReference type="AlphaFoldDB" id="A0A0A3HTP3"/>
<evidence type="ECO:0000259" key="2">
    <source>
        <dbReference type="Pfam" id="PF07319"/>
    </source>
</evidence>